<protein>
    <submittedName>
        <fullName evidence="1">Uncharacterized protein</fullName>
    </submittedName>
</protein>
<reference evidence="1" key="1">
    <citation type="journal article" date="2019" name="bioRxiv">
        <title>The Genome of the Zebra Mussel, Dreissena polymorpha: A Resource for Invasive Species Research.</title>
        <authorList>
            <person name="McCartney M.A."/>
            <person name="Auch B."/>
            <person name="Kono T."/>
            <person name="Mallez S."/>
            <person name="Zhang Y."/>
            <person name="Obille A."/>
            <person name="Becker A."/>
            <person name="Abrahante J.E."/>
            <person name="Garbe J."/>
            <person name="Badalamenti J.P."/>
            <person name="Herman A."/>
            <person name="Mangelson H."/>
            <person name="Liachko I."/>
            <person name="Sullivan S."/>
            <person name="Sone E.D."/>
            <person name="Koren S."/>
            <person name="Silverstein K.A.T."/>
            <person name="Beckman K.B."/>
            <person name="Gohl D.M."/>
        </authorList>
    </citation>
    <scope>NUCLEOTIDE SEQUENCE</scope>
    <source>
        <strain evidence="1">Duluth1</strain>
        <tissue evidence="1">Whole animal</tissue>
    </source>
</reference>
<name>A0A9D4G5D1_DREPO</name>
<dbReference type="EMBL" id="JAIWYP010000006">
    <property type="protein sequence ID" value="KAH3810850.1"/>
    <property type="molecule type" value="Genomic_DNA"/>
</dbReference>
<dbReference type="Proteomes" id="UP000828390">
    <property type="component" value="Unassembled WGS sequence"/>
</dbReference>
<keyword evidence="2" id="KW-1185">Reference proteome</keyword>
<gene>
    <name evidence="1" type="ORF">DPMN_139248</name>
</gene>
<organism evidence="1 2">
    <name type="scientific">Dreissena polymorpha</name>
    <name type="common">Zebra mussel</name>
    <name type="synonym">Mytilus polymorpha</name>
    <dbReference type="NCBI Taxonomy" id="45954"/>
    <lineage>
        <taxon>Eukaryota</taxon>
        <taxon>Metazoa</taxon>
        <taxon>Spiralia</taxon>
        <taxon>Lophotrochozoa</taxon>
        <taxon>Mollusca</taxon>
        <taxon>Bivalvia</taxon>
        <taxon>Autobranchia</taxon>
        <taxon>Heteroconchia</taxon>
        <taxon>Euheterodonta</taxon>
        <taxon>Imparidentia</taxon>
        <taxon>Neoheterodontei</taxon>
        <taxon>Myida</taxon>
        <taxon>Dreissenoidea</taxon>
        <taxon>Dreissenidae</taxon>
        <taxon>Dreissena</taxon>
    </lineage>
</organism>
<proteinExistence type="predicted"/>
<evidence type="ECO:0000313" key="1">
    <source>
        <dbReference type="EMBL" id="KAH3810850.1"/>
    </source>
</evidence>
<comment type="caution">
    <text evidence="1">The sequence shown here is derived from an EMBL/GenBank/DDBJ whole genome shotgun (WGS) entry which is preliminary data.</text>
</comment>
<evidence type="ECO:0000313" key="2">
    <source>
        <dbReference type="Proteomes" id="UP000828390"/>
    </source>
</evidence>
<reference evidence="1" key="2">
    <citation type="submission" date="2020-11" db="EMBL/GenBank/DDBJ databases">
        <authorList>
            <person name="McCartney M.A."/>
            <person name="Auch B."/>
            <person name="Kono T."/>
            <person name="Mallez S."/>
            <person name="Becker A."/>
            <person name="Gohl D.M."/>
            <person name="Silverstein K.A.T."/>
            <person name="Koren S."/>
            <person name="Bechman K.B."/>
            <person name="Herman A."/>
            <person name="Abrahante J.E."/>
            <person name="Garbe J."/>
        </authorList>
    </citation>
    <scope>NUCLEOTIDE SEQUENCE</scope>
    <source>
        <strain evidence="1">Duluth1</strain>
        <tissue evidence="1">Whole animal</tissue>
    </source>
</reference>
<dbReference type="AlphaFoldDB" id="A0A9D4G5D1"/>
<accession>A0A9D4G5D1</accession>
<sequence length="74" mass="8264">MRLPDILRRCKTVSKTCKALEGDSQTVCDDAKTVWVPAGNSQTVCDGARQSPRPAGTYRRLPNSLRRCQDRLDT</sequence>